<dbReference type="AlphaFoldDB" id="A0AAV7F7S6"/>
<feature type="transmembrane region" description="Helical" evidence="3">
    <location>
        <begin position="6"/>
        <end position="25"/>
    </location>
</feature>
<dbReference type="SUPFAM" id="SSF57667">
    <property type="entry name" value="beta-beta-alpha zinc fingers"/>
    <property type="match status" value="1"/>
</dbReference>
<dbReference type="Gene3D" id="3.30.160.60">
    <property type="entry name" value="Classic Zinc Finger"/>
    <property type="match status" value="1"/>
</dbReference>
<feature type="region of interest" description="Disordered" evidence="2">
    <location>
        <begin position="36"/>
        <end position="70"/>
    </location>
</feature>
<dbReference type="GO" id="GO:0003700">
    <property type="term" value="F:DNA-binding transcription factor activity"/>
    <property type="evidence" value="ECO:0007669"/>
    <property type="project" value="InterPro"/>
</dbReference>
<evidence type="ECO:0000256" key="2">
    <source>
        <dbReference type="SAM" id="MobiDB-lite"/>
    </source>
</evidence>
<sequence>MTDLTLLFIFFLDYLLLLSLAFLLLPASNNQSVMEDKKEAAVLPGATSSSVDPDHENTPDEEQQALPDEDTRLIMTVRNRINRPPGWIYSCFFCSKTFNNPQALGGHQNTHRREREIQMREYDVKRRGRLRDRPARVRPERKLAPRHEPLFKPRHNSGLPPRAAGSLFGQMAMGAPPVCVPSTAPGYPPIIAYGPPPHFPYGPNHGFAPRFEGGPLHGPSLAPHNEIVDASAIQQYPPGHQLITRNFFTEAPPEREEKNQPQQNPPPLVITTGDHAERRKKYDRSEANLASLAQARAENKMHANLRLEVNAELDLSLKL</sequence>
<dbReference type="PANTHER" id="PTHR45730">
    <property type="entry name" value="ZINC FINGER PROTEIN JAGGED"/>
    <property type="match status" value="1"/>
</dbReference>
<dbReference type="InterPro" id="IPR013087">
    <property type="entry name" value="Znf_C2H2_type"/>
</dbReference>
<evidence type="ECO:0000256" key="3">
    <source>
        <dbReference type="SAM" id="Phobius"/>
    </source>
</evidence>
<evidence type="ECO:0000313" key="6">
    <source>
        <dbReference type="Proteomes" id="UP000825729"/>
    </source>
</evidence>
<keyword evidence="1" id="KW-0479">Metal-binding</keyword>
<dbReference type="PROSITE" id="PS00028">
    <property type="entry name" value="ZINC_FINGER_C2H2_1"/>
    <property type="match status" value="1"/>
</dbReference>
<dbReference type="GO" id="GO:0008270">
    <property type="term" value="F:zinc ion binding"/>
    <property type="evidence" value="ECO:0007669"/>
    <property type="project" value="UniProtKB-KW"/>
</dbReference>
<evidence type="ECO:0000313" key="5">
    <source>
        <dbReference type="EMBL" id="KAG9456669.1"/>
    </source>
</evidence>
<organism evidence="5 6">
    <name type="scientific">Aristolochia fimbriata</name>
    <name type="common">White veined hardy Dutchman's pipe vine</name>
    <dbReference type="NCBI Taxonomy" id="158543"/>
    <lineage>
        <taxon>Eukaryota</taxon>
        <taxon>Viridiplantae</taxon>
        <taxon>Streptophyta</taxon>
        <taxon>Embryophyta</taxon>
        <taxon>Tracheophyta</taxon>
        <taxon>Spermatophyta</taxon>
        <taxon>Magnoliopsida</taxon>
        <taxon>Magnoliidae</taxon>
        <taxon>Piperales</taxon>
        <taxon>Aristolochiaceae</taxon>
        <taxon>Aristolochia</taxon>
    </lineage>
</organism>
<feature type="region of interest" description="Disordered" evidence="2">
    <location>
        <begin position="252"/>
        <end position="279"/>
    </location>
</feature>
<accession>A0AAV7F7S6</accession>
<dbReference type="PROSITE" id="PS50157">
    <property type="entry name" value="ZINC_FINGER_C2H2_2"/>
    <property type="match status" value="1"/>
</dbReference>
<evidence type="ECO:0000259" key="4">
    <source>
        <dbReference type="PROSITE" id="PS50157"/>
    </source>
</evidence>
<keyword evidence="3" id="KW-0472">Membrane</keyword>
<evidence type="ECO:0000256" key="1">
    <source>
        <dbReference type="PROSITE-ProRule" id="PRU00042"/>
    </source>
</evidence>
<dbReference type="InterPro" id="IPR036236">
    <property type="entry name" value="Znf_C2H2_sf"/>
</dbReference>
<feature type="domain" description="C2H2-type" evidence="4">
    <location>
        <begin position="89"/>
        <end position="116"/>
    </location>
</feature>
<gene>
    <name evidence="5" type="ORF">H6P81_001177</name>
</gene>
<name>A0AAV7F7S6_ARIFI</name>
<reference evidence="5 6" key="1">
    <citation type="submission" date="2021-07" db="EMBL/GenBank/DDBJ databases">
        <title>The Aristolochia fimbriata genome: insights into angiosperm evolution, floral development and chemical biosynthesis.</title>
        <authorList>
            <person name="Jiao Y."/>
        </authorList>
    </citation>
    <scope>NUCLEOTIDE SEQUENCE [LARGE SCALE GENOMIC DNA]</scope>
    <source>
        <strain evidence="5">IBCAS-2021</strain>
        <tissue evidence="5">Leaf</tissue>
    </source>
</reference>
<dbReference type="PANTHER" id="PTHR45730:SF109">
    <property type="entry name" value="ZINC FINGER PROTEIN KNUCKLES"/>
    <property type="match status" value="1"/>
</dbReference>
<dbReference type="Proteomes" id="UP000825729">
    <property type="component" value="Unassembled WGS sequence"/>
</dbReference>
<dbReference type="EMBL" id="JAINDJ010000002">
    <property type="protein sequence ID" value="KAG9456669.1"/>
    <property type="molecule type" value="Genomic_DNA"/>
</dbReference>
<proteinExistence type="predicted"/>
<keyword evidence="1" id="KW-0862">Zinc</keyword>
<keyword evidence="1" id="KW-0863">Zinc-finger</keyword>
<comment type="caution">
    <text evidence="5">The sequence shown here is derived from an EMBL/GenBank/DDBJ whole genome shotgun (WGS) entry which is preliminary data.</text>
</comment>
<keyword evidence="3" id="KW-0812">Transmembrane</keyword>
<dbReference type="InterPro" id="IPR045320">
    <property type="entry name" value="JAGGED/SL1-like"/>
</dbReference>
<protein>
    <recommendedName>
        <fullName evidence="4">C2H2-type domain-containing protein</fullName>
    </recommendedName>
</protein>
<keyword evidence="3" id="KW-1133">Transmembrane helix</keyword>
<keyword evidence="6" id="KW-1185">Reference proteome</keyword>